<evidence type="ECO:0000256" key="6">
    <source>
        <dbReference type="ARBA" id="ARBA00022679"/>
    </source>
</evidence>
<dbReference type="GO" id="GO:0009052">
    <property type="term" value="P:pentose-phosphate shunt, non-oxidative branch"/>
    <property type="evidence" value="ECO:0007669"/>
    <property type="project" value="TreeGrafter"/>
</dbReference>
<evidence type="ECO:0000256" key="7">
    <source>
        <dbReference type="ARBA" id="ARBA00023126"/>
    </source>
</evidence>
<protein>
    <recommendedName>
        <fullName evidence="5">Transaldolase</fullName>
        <ecNumber evidence="4">2.2.1.2</ecNumber>
    </recommendedName>
</protein>
<dbReference type="InterPro" id="IPR001585">
    <property type="entry name" value="TAL/FSA"/>
</dbReference>
<comment type="catalytic activity">
    <reaction evidence="9">
        <text>D-sedoheptulose 7-phosphate + D-glyceraldehyde 3-phosphate = D-erythrose 4-phosphate + beta-D-fructose 6-phosphate</text>
        <dbReference type="Rhea" id="RHEA:17053"/>
        <dbReference type="ChEBI" id="CHEBI:16897"/>
        <dbReference type="ChEBI" id="CHEBI:57483"/>
        <dbReference type="ChEBI" id="CHEBI:57634"/>
        <dbReference type="ChEBI" id="CHEBI:59776"/>
        <dbReference type="EC" id="2.2.1.2"/>
    </reaction>
</comment>
<dbReference type="GO" id="GO:0004801">
    <property type="term" value="F:transaldolase activity"/>
    <property type="evidence" value="ECO:0007669"/>
    <property type="project" value="UniProtKB-EC"/>
</dbReference>
<comment type="function">
    <text evidence="1">Transaldolase is important for the balance of metabolites in the pentose-phosphate pathway.</text>
</comment>
<dbReference type="FunFam" id="3.20.20.70:FF:000088">
    <property type="entry name" value="Transaldolase"/>
    <property type="match status" value="1"/>
</dbReference>
<evidence type="ECO:0000313" key="10">
    <source>
        <dbReference type="EMBL" id="CAL46261.1"/>
    </source>
</evidence>
<dbReference type="GO" id="GO:0005975">
    <property type="term" value="P:carbohydrate metabolic process"/>
    <property type="evidence" value="ECO:0007669"/>
    <property type="project" value="InterPro"/>
</dbReference>
<dbReference type="SUPFAM" id="SSF51569">
    <property type="entry name" value="Aldolase"/>
    <property type="match status" value="1"/>
</dbReference>
<evidence type="ECO:0000256" key="8">
    <source>
        <dbReference type="ARBA" id="ARBA00023270"/>
    </source>
</evidence>
<dbReference type="PANTHER" id="PTHR10683">
    <property type="entry name" value="TRANSALDOLASE"/>
    <property type="match status" value="1"/>
</dbReference>
<keyword evidence="6 10" id="KW-0808">Transferase</keyword>
<reference evidence="10" key="1">
    <citation type="journal article" date="2007" name="Appl. Microbiol. Biotechnol.">
        <title>The Arxula adeninivorans ATAL gene encoding transaldolase-gene characterization and biotechnological exploitation.</title>
        <authorList>
            <person name="El Fiki A."/>
            <person name="El Metabteb G."/>
            <person name="Bellebna C."/>
            <person name="Wartmann T."/>
            <person name="Bode R."/>
            <person name="Gellissen G."/>
            <person name="Kunze G."/>
        </authorList>
    </citation>
    <scope>NUCLEOTIDE SEQUENCE</scope>
    <source>
        <strain evidence="10">LS3</strain>
    </source>
</reference>
<evidence type="ECO:0000256" key="5">
    <source>
        <dbReference type="ARBA" id="ARBA00018292"/>
    </source>
</evidence>
<dbReference type="EMBL" id="AM400899">
    <property type="protein sequence ID" value="CAL46261.1"/>
    <property type="molecule type" value="Genomic_DNA"/>
</dbReference>
<keyword evidence="7" id="KW-0570">Pentose shunt</keyword>
<dbReference type="UniPathway" id="UPA00115">
    <property type="reaction ID" value="UER00414"/>
</dbReference>
<comment type="pathway">
    <text evidence="2">Carbohydrate degradation; pentose phosphate pathway; D-glyceraldehyde 3-phosphate and beta-D-fructose 6-phosphate from D-ribose 5-phosphate and D-xylulose 5-phosphate (non-oxidative stage): step 2/3.</text>
</comment>
<evidence type="ECO:0000256" key="4">
    <source>
        <dbReference type="ARBA" id="ARBA00013151"/>
    </source>
</evidence>
<comment type="similarity">
    <text evidence="3">Belongs to the transaldolase family. Type 1 subfamily.</text>
</comment>
<keyword evidence="8" id="KW-0704">Schiff base</keyword>
<proteinExistence type="inferred from homology"/>
<evidence type="ECO:0000256" key="3">
    <source>
        <dbReference type="ARBA" id="ARBA00008012"/>
    </source>
</evidence>
<dbReference type="PANTHER" id="PTHR10683:SF18">
    <property type="entry name" value="TRANSALDOLASE"/>
    <property type="match status" value="1"/>
</dbReference>
<name>Q0E4W0_BLAAD</name>
<dbReference type="EC" id="2.2.1.2" evidence="4"/>
<dbReference type="AlphaFoldDB" id="Q0E4W0"/>
<evidence type="ECO:0000256" key="1">
    <source>
        <dbReference type="ARBA" id="ARBA00003518"/>
    </source>
</evidence>
<organism evidence="10">
    <name type="scientific">Blastobotrys adeninivorans</name>
    <name type="common">Yeast</name>
    <name type="synonym">Arxula adeninivorans</name>
    <dbReference type="NCBI Taxonomy" id="409370"/>
    <lineage>
        <taxon>Eukaryota</taxon>
        <taxon>Fungi</taxon>
        <taxon>Dikarya</taxon>
        <taxon>Ascomycota</taxon>
        <taxon>Saccharomycotina</taxon>
        <taxon>Dipodascomycetes</taxon>
        <taxon>Dipodascales</taxon>
        <taxon>Trichomonascaceae</taxon>
        <taxon>Blastobotrys</taxon>
    </lineage>
</organism>
<dbReference type="InterPro" id="IPR013785">
    <property type="entry name" value="Aldolase_TIM"/>
</dbReference>
<gene>
    <name evidence="10" type="primary">ATAL</name>
</gene>
<accession>Q0E4W0</accession>
<dbReference type="NCBIfam" id="TIGR00874">
    <property type="entry name" value="talAB"/>
    <property type="match status" value="1"/>
</dbReference>
<dbReference type="GO" id="GO:0005737">
    <property type="term" value="C:cytoplasm"/>
    <property type="evidence" value="ECO:0007669"/>
    <property type="project" value="InterPro"/>
</dbReference>
<dbReference type="InterPro" id="IPR004730">
    <property type="entry name" value="Transaldolase_1"/>
</dbReference>
<dbReference type="BRENDA" id="2.2.1.2">
    <property type="organism ID" value="468"/>
</dbReference>
<sequence length="321" mass="35098">MSNSLEALKATGTVIVTDTGEFESIAKYKPQDATTNPSLILAVSKKPEYAALVDAAAKAATGANAKEKASNALDILLVEFGTKILEIVPGRVSTEVDARLSFDKDATIKKALHIIELYKQKGISKDRVLIKIASTWEGIQAAAELEAKHGIHCNLTLLFSFVQAVTAAEAKATLISPFVGRILDWYKKSTGKTYESSEDPGVHSVKSIYNYYKKFGYDTIVMGASFRNTGEIKELAGVDYLTVSPALLEELVNSTEAVPKKLEKSQATSLDLEKVSYINDEAKFRFELNEDQMATEKLSEGIRKFAADAVTMLEELEKRVA</sequence>
<dbReference type="CDD" id="cd00957">
    <property type="entry name" value="Transaldolase_TalAB"/>
    <property type="match status" value="1"/>
</dbReference>
<dbReference type="InterPro" id="IPR018225">
    <property type="entry name" value="Transaldolase_AS"/>
</dbReference>
<dbReference type="Pfam" id="PF00923">
    <property type="entry name" value="TAL_FSA"/>
    <property type="match status" value="1"/>
</dbReference>
<evidence type="ECO:0000256" key="2">
    <source>
        <dbReference type="ARBA" id="ARBA00004857"/>
    </source>
</evidence>
<dbReference type="PROSITE" id="PS01054">
    <property type="entry name" value="TRANSALDOLASE_1"/>
    <property type="match status" value="1"/>
</dbReference>
<dbReference type="Gene3D" id="3.20.20.70">
    <property type="entry name" value="Aldolase class I"/>
    <property type="match status" value="1"/>
</dbReference>
<evidence type="ECO:0000256" key="9">
    <source>
        <dbReference type="ARBA" id="ARBA00048810"/>
    </source>
</evidence>